<gene>
    <name evidence="1" type="ORF">NPIL_35911</name>
</gene>
<comment type="caution">
    <text evidence="1">The sequence shown here is derived from an EMBL/GenBank/DDBJ whole genome shotgun (WGS) entry which is preliminary data.</text>
</comment>
<protein>
    <submittedName>
        <fullName evidence="1">Uncharacterized protein</fullName>
    </submittedName>
</protein>
<proteinExistence type="predicted"/>
<sequence>MSCLARKKDLNVRRMRLAPRHEGLAAGVKRTVTQAILAVRQFGGWDLFRLNHCHDVNQRTSPGSCRRWANLSGYRFDLYEGDRPVFVDCGTARENVLNGDFVRQF</sequence>
<name>A0A8X6NHT6_NEPPI</name>
<reference evidence="1" key="1">
    <citation type="submission" date="2020-08" db="EMBL/GenBank/DDBJ databases">
        <title>Multicomponent nature underlies the extraordinary mechanical properties of spider dragline silk.</title>
        <authorList>
            <person name="Kono N."/>
            <person name="Nakamura H."/>
            <person name="Mori M."/>
            <person name="Yoshida Y."/>
            <person name="Ohtoshi R."/>
            <person name="Malay A.D."/>
            <person name="Moran D.A.P."/>
            <person name="Tomita M."/>
            <person name="Numata K."/>
            <person name="Arakawa K."/>
        </authorList>
    </citation>
    <scope>NUCLEOTIDE SEQUENCE</scope>
</reference>
<dbReference type="EMBL" id="BMAW01104401">
    <property type="protein sequence ID" value="GFT14106.1"/>
    <property type="molecule type" value="Genomic_DNA"/>
</dbReference>
<dbReference type="Proteomes" id="UP000887013">
    <property type="component" value="Unassembled WGS sequence"/>
</dbReference>
<accession>A0A8X6NHT6</accession>
<organism evidence="1 2">
    <name type="scientific">Nephila pilipes</name>
    <name type="common">Giant wood spider</name>
    <name type="synonym">Nephila maculata</name>
    <dbReference type="NCBI Taxonomy" id="299642"/>
    <lineage>
        <taxon>Eukaryota</taxon>
        <taxon>Metazoa</taxon>
        <taxon>Ecdysozoa</taxon>
        <taxon>Arthropoda</taxon>
        <taxon>Chelicerata</taxon>
        <taxon>Arachnida</taxon>
        <taxon>Araneae</taxon>
        <taxon>Araneomorphae</taxon>
        <taxon>Entelegynae</taxon>
        <taxon>Araneoidea</taxon>
        <taxon>Nephilidae</taxon>
        <taxon>Nephila</taxon>
    </lineage>
</organism>
<evidence type="ECO:0000313" key="2">
    <source>
        <dbReference type="Proteomes" id="UP000887013"/>
    </source>
</evidence>
<keyword evidence="2" id="KW-1185">Reference proteome</keyword>
<evidence type="ECO:0000313" key="1">
    <source>
        <dbReference type="EMBL" id="GFT14106.1"/>
    </source>
</evidence>
<dbReference type="AlphaFoldDB" id="A0A8X6NHT6"/>